<feature type="region of interest" description="Disordered" evidence="1">
    <location>
        <begin position="1"/>
        <end position="27"/>
    </location>
</feature>
<protein>
    <submittedName>
        <fullName evidence="3">Amidohydrolase</fullName>
    </submittedName>
</protein>
<evidence type="ECO:0000256" key="1">
    <source>
        <dbReference type="SAM" id="MobiDB-lite"/>
    </source>
</evidence>
<sequence>MTTSTSPACPVDPARLTLPAGTPADEGLPQLLPALGELYRDLHAHPELSMHETRTAAIIATVLRAQGWEVTEHVGTTGVVGTLTNGEGPTVLLRADTDGLPLAEDTGLPYASTDTATGPDGHEVPVMHGCGHDHHVTALLGATALYAADRTSWRGTLLAVFQPGEEIAAGAQAMVDDGFADRFPRPDVCLGQHVSPLPTGTVALRPGTTMSAADSFRIRLFGSGGHGSQPELTVDPIVLGAHVVTRLQTVVSREIAAQDAAVVTVGSFRAGHKENIIPDSAELKVNVRTFDPKVRERVLAAIERIVRGEAETAGAPREPEFEPLNAFPLTVNDDDATERVRTALLSVYGDEGVQHMARPLSGSEDFGLFGTALECPSVFWMWGSLDPKLYEGEDPTQVRPGIPGNHSPRFGPQAEPVIEYGVRGLRAVAAEFNGPTA</sequence>
<dbReference type="PIRSF" id="PIRSF005962">
    <property type="entry name" value="Pept_M20D_amidohydro"/>
    <property type="match status" value="1"/>
</dbReference>
<dbReference type="EMBL" id="JAOZYC010000001">
    <property type="protein sequence ID" value="MEB8335922.1"/>
    <property type="molecule type" value="Genomic_DNA"/>
</dbReference>
<name>A0ABU6EZ96_9ACTN</name>
<comment type="caution">
    <text evidence="3">The sequence shown here is derived from an EMBL/GenBank/DDBJ whole genome shotgun (WGS) entry which is preliminary data.</text>
</comment>
<dbReference type="Pfam" id="PF07687">
    <property type="entry name" value="M20_dimer"/>
    <property type="match status" value="1"/>
</dbReference>
<dbReference type="Gene3D" id="3.30.70.360">
    <property type="match status" value="1"/>
</dbReference>
<dbReference type="Proteomes" id="UP001354931">
    <property type="component" value="Unassembled WGS sequence"/>
</dbReference>
<accession>A0ABU6EZ96</accession>
<dbReference type="InterPro" id="IPR036264">
    <property type="entry name" value="Bact_exopeptidase_dim_dom"/>
</dbReference>
<dbReference type="InterPro" id="IPR011650">
    <property type="entry name" value="Peptidase_M20_dimer"/>
</dbReference>
<dbReference type="Pfam" id="PF01546">
    <property type="entry name" value="Peptidase_M20"/>
    <property type="match status" value="1"/>
</dbReference>
<keyword evidence="4" id="KW-1185">Reference proteome</keyword>
<feature type="domain" description="Peptidase M20 dimerisation" evidence="2">
    <location>
        <begin position="215"/>
        <end position="310"/>
    </location>
</feature>
<evidence type="ECO:0000259" key="2">
    <source>
        <dbReference type="Pfam" id="PF07687"/>
    </source>
</evidence>
<dbReference type="PANTHER" id="PTHR11014:SF63">
    <property type="entry name" value="METALLOPEPTIDASE, PUTATIVE (AFU_ORTHOLOGUE AFUA_6G09600)-RELATED"/>
    <property type="match status" value="1"/>
</dbReference>
<evidence type="ECO:0000313" key="4">
    <source>
        <dbReference type="Proteomes" id="UP001354931"/>
    </source>
</evidence>
<proteinExistence type="predicted"/>
<dbReference type="NCBIfam" id="TIGR01891">
    <property type="entry name" value="amidohydrolases"/>
    <property type="match status" value="1"/>
</dbReference>
<dbReference type="Gene3D" id="3.40.630.10">
    <property type="entry name" value="Zn peptidases"/>
    <property type="match status" value="1"/>
</dbReference>
<dbReference type="SUPFAM" id="SSF55031">
    <property type="entry name" value="Bacterial exopeptidase dimerisation domain"/>
    <property type="match status" value="1"/>
</dbReference>
<dbReference type="InterPro" id="IPR017439">
    <property type="entry name" value="Amidohydrolase"/>
</dbReference>
<reference evidence="3 4" key="1">
    <citation type="submission" date="2022-10" db="EMBL/GenBank/DDBJ databases">
        <authorList>
            <person name="Xie J."/>
            <person name="Shen N."/>
        </authorList>
    </citation>
    <scope>NUCLEOTIDE SEQUENCE [LARGE SCALE GENOMIC DNA]</scope>
    <source>
        <strain evidence="3 4">YIM65594</strain>
    </source>
</reference>
<organism evidence="3 4">
    <name type="scientific">Streptomyces endophyticus</name>
    <dbReference type="NCBI Taxonomy" id="714166"/>
    <lineage>
        <taxon>Bacteria</taxon>
        <taxon>Bacillati</taxon>
        <taxon>Actinomycetota</taxon>
        <taxon>Actinomycetes</taxon>
        <taxon>Kitasatosporales</taxon>
        <taxon>Streptomycetaceae</taxon>
        <taxon>Streptomyces</taxon>
    </lineage>
</organism>
<dbReference type="PANTHER" id="PTHR11014">
    <property type="entry name" value="PEPTIDASE M20 FAMILY MEMBER"/>
    <property type="match status" value="1"/>
</dbReference>
<gene>
    <name evidence="3" type="ORF">OKJ99_00090</name>
</gene>
<dbReference type="RefSeq" id="WP_326013474.1">
    <property type="nucleotide sequence ID" value="NZ_JAOZYC010000001.1"/>
</dbReference>
<evidence type="ECO:0000313" key="3">
    <source>
        <dbReference type="EMBL" id="MEB8335922.1"/>
    </source>
</evidence>
<dbReference type="InterPro" id="IPR002933">
    <property type="entry name" value="Peptidase_M20"/>
</dbReference>
<dbReference type="SUPFAM" id="SSF53187">
    <property type="entry name" value="Zn-dependent exopeptidases"/>
    <property type="match status" value="1"/>
</dbReference>